<dbReference type="Proteomes" id="UP000051264">
    <property type="component" value="Unassembled WGS sequence"/>
</dbReference>
<comment type="caution">
    <text evidence="16">The sequence shown here is derived from an EMBL/GenBank/DDBJ whole genome shotgun (WGS) entry which is preliminary data.</text>
</comment>
<evidence type="ECO:0000256" key="14">
    <source>
        <dbReference type="RuleBase" id="RU366026"/>
    </source>
</evidence>
<comment type="pathway">
    <text evidence="1 14">Cofactor biosynthesis; adenosylcobalamin biosynthesis; adenosylcobalamin from cob(II)yrinate a,c-diamide: step 2/7.</text>
</comment>
<dbReference type="Gene3D" id="1.20.1200.10">
    <property type="entry name" value="Cobalamin adenosyltransferase-like"/>
    <property type="match status" value="1"/>
</dbReference>
<dbReference type="GO" id="GO:0008817">
    <property type="term" value="F:corrinoid adenosyltransferase activity"/>
    <property type="evidence" value="ECO:0007669"/>
    <property type="project" value="UniProtKB-UniRule"/>
</dbReference>
<dbReference type="PANTHER" id="PTHR12213">
    <property type="entry name" value="CORRINOID ADENOSYLTRANSFERASE"/>
    <property type="match status" value="1"/>
</dbReference>
<feature type="domain" description="Cobalamin adenosyltransferase-like" evidence="15">
    <location>
        <begin position="3"/>
        <end position="167"/>
    </location>
</feature>
<evidence type="ECO:0000256" key="2">
    <source>
        <dbReference type="ARBA" id="ARBA00007487"/>
    </source>
</evidence>
<evidence type="ECO:0000256" key="1">
    <source>
        <dbReference type="ARBA" id="ARBA00005121"/>
    </source>
</evidence>
<comment type="catalytic activity">
    <reaction evidence="13 14">
        <text>2 cob(II)alamin + reduced [electron-transfer flavoprotein] + 2 ATP = 2 adenosylcob(III)alamin + 2 triphosphate + oxidized [electron-transfer flavoprotein] + 3 H(+)</text>
        <dbReference type="Rhea" id="RHEA:28671"/>
        <dbReference type="Rhea" id="RHEA-COMP:10685"/>
        <dbReference type="Rhea" id="RHEA-COMP:10686"/>
        <dbReference type="ChEBI" id="CHEBI:15378"/>
        <dbReference type="ChEBI" id="CHEBI:16304"/>
        <dbReference type="ChEBI" id="CHEBI:18036"/>
        <dbReference type="ChEBI" id="CHEBI:18408"/>
        <dbReference type="ChEBI" id="CHEBI:30616"/>
        <dbReference type="ChEBI" id="CHEBI:57692"/>
        <dbReference type="ChEBI" id="CHEBI:58307"/>
        <dbReference type="EC" id="2.5.1.17"/>
    </reaction>
</comment>
<name>A0A0R1RNR8_9LACO</name>
<comment type="similarity">
    <text evidence="2 14">Belongs to the Cob(I)alamin adenosyltransferase family.</text>
</comment>
<dbReference type="PATRIC" id="fig|1423747.3.peg.225"/>
<dbReference type="InterPro" id="IPR036451">
    <property type="entry name" value="CblAdoTrfase-like_sf"/>
</dbReference>
<dbReference type="UniPathway" id="UPA00148">
    <property type="reaction ID" value="UER00233"/>
</dbReference>
<evidence type="ECO:0000256" key="8">
    <source>
        <dbReference type="ARBA" id="ARBA00022840"/>
    </source>
</evidence>
<evidence type="ECO:0000256" key="10">
    <source>
        <dbReference type="ARBA" id="ARBA00033334"/>
    </source>
</evidence>
<gene>
    <name evidence="16" type="ORF">FC69_GL000218</name>
</gene>
<reference evidence="16 17" key="1">
    <citation type="journal article" date="2015" name="Genome Announc.">
        <title>Expanding the biotechnology potential of lactobacilli through comparative genomics of 213 strains and associated genera.</title>
        <authorList>
            <person name="Sun Z."/>
            <person name="Harris H.M."/>
            <person name="McCann A."/>
            <person name="Guo C."/>
            <person name="Argimon S."/>
            <person name="Zhang W."/>
            <person name="Yang X."/>
            <person name="Jeffery I.B."/>
            <person name="Cooney J.C."/>
            <person name="Kagawa T.F."/>
            <person name="Liu W."/>
            <person name="Song Y."/>
            <person name="Salvetti E."/>
            <person name="Wrobel A."/>
            <person name="Rasinkangas P."/>
            <person name="Parkhill J."/>
            <person name="Rea M.C."/>
            <person name="O'Sullivan O."/>
            <person name="Ritari J."/>
            <person name="Douillard F.P."/>
            <person name="Paul Ross R."/>
            <person name="Yang R."/>
            <person name="Briner A.E."/>
            <person name="Felis G.E."/>
            <person name="de Vos W.M."/>
            <person name="Barrangou R."/>
            <person name="Klaenhammer T.R."/>
            <person name="Caufield P.W."/>
            <person name="Cui Y."/>
            <person name="Zhang H."/>
            <person name="O'Toole P.W."/>
        </authorList>
    </citation>
    <scope>NUCLEOTIDE SEQUENCE [LARGE SCALE GENOMIC DNA]</scope>
    <source>
        <strain evidence="16 17">DSM 14340</strain>
    </source>
</reference>
<comment type="catalytic activity">
    <reaction evidence="12 14">
        <text>2 cob(II)yrinate a,c diamide + reduced [electron-transfer flavoprotein] + 2 ATP = 2 adenosylcob(III)yrinate a,c-diamide + 2 triphosphate + oxidized [electron-transfer flavoprotein] + 3 H(+)</text>
        <dbReference type="Rhea" id="RHEA:11528"/>
        <dbReference type="Rhea" id="RHEA-COMP:10685"/>
        <dbReference type="Rhea" id="RHEA-COMP:10686"/>
        <dbReference type="ChEBI" id="CHEBI:15378"/>
        <dbReference type="ChEBI" id="CHEBI:18036"/>
        <dbReference type="ChEBI" id="CHEBI:30616"/>
        <dbReference type="ChEBI" id="CHEBI:57692"/>
        <dbReference type="ChEBI" id="CHEBI:58307"/>
        <dbReference type="ChEBI" id="CHEBI:58503"/>
        <dbReference type="ChEBI" id="CHEBI:58537"/>
        <dbReference type="EC" id="2.5.1.17"/>
    </reaction>
</comment>
<dbReference type="OrthoDB" id="9778896at2"/>
<keyword evidence="7 14" id="KW-0547">Nucleotide-binding</keyword>
<evidence type="ECO:0000256" key="11">
    <source>
        <dbReference type="ARBA" id="ARBA00033354"/>
    </source>
</evidence>
<evidence type="ECO:0000313" key="16">
    <source>
        <dbReference type="EMBL" id="KRL58566.1"/>
    </source>
</evidence>
<evidence type="ECO:0000256" key="3">
    <source>
        <dbReference type="ARBA" id="ARBA00012454"/>
    </source>
</evidence>
<dbReference type="RefSeq" id="WP_025083111.1">
    <property type="nucleotide sequence ID" value="NZ_AZEX01000068.1"/>
</dbReference>
<evidence type="ECO:0000256" key="7">
    <source>
        <dbReference type="ARBA" id="ARBA00022741"/>
    </source>
</evidence>
<keyword evidence="6 14" id="KW-0808">Transferase</keyword>
<dbReference type="eggNOG" id="COG2096">
    <property type="taxonomic scope" value="Bacteria"/>
</dbReference>
<protein>
    <recommendedName>
        <fullName evidence="4 14">Corrinoid adenosyltransferase</fullName>
        <ecNumber evidence="3 14">2.5.1.17</ecNumber>
    </recommendedName>
    <alternativeName>
        <fullName evidence="9 14">Cob(II)alamin adenosyltransferase</fullName>
    </alternativeName>
    <alternativeName>
        <fullName evidence="11 14">Cob(II)yrinic acid a,c-diamide adenosyltransferase</fullName>
    </alternativeName>
    <alternativeName>
        <fullName evidence="10 14">Cobinamide/cobalamin adenosyltransferase</fullName>
    </alternativeName>
</protein>
<evidence type="ECO:0000256" key="9">
    <source>
        <dbReference type="ARBA" id="ARBA00031529"/>
    </source>
</evidence>
<accession>A0A0R1RNR8</accession>
<dbReference type="STRING" id="1423747.FC69_GL000218"/>
<dbReference type="InterPro" id="IPR016030">
    <property type="entry name" value="CblAdoTrfase-like"/>
</dbReference>
<dbReference type="NCBIfam" id="TIGR00636">
    <property type="entry name" value="PduO_Nterm"/>
    <property type="match status" value="1"/>
</dbReference>
<evidence type="ECO:0000256" key="6">
    <source>
        <dbReference type="ARBA" id="ARBA00022679"/>
    </source>
</evidence>
<dbReference type="EC" id="2.5.1.17" evidence="3 14"/>
<keyword evidence="8 14" id="KW-0067">ATP-binding</keyword>
<evidence type="ECO:0000256" key="12">
    <source>
        <dbReference type="ARBA" id="ARBA00048555"/>
    </source>
</evidence>
<dbReference type="AlphaFoldDB" id="A0A0R1RNR8"/>
<dbReference type="EMBL" id="AZEX01000068">
    <property type="protein sequence ID" value="KRL58566.1"/>
    <property type="molecule type" value="Genomic_DNA"/>
</dbReference>
<evidence type="ECO:0000259" key="15">
    <source>
        <dbReference type="Pfam" id="PF01923"/>
    </source>
</evidence>
<sequence length="192" mass="22017">MAIYTKTGDKGTTALFDGRRVKKYADRVEAYGTVDECNSQISVAQKFCQIPRNIELLETIQNNMFIVAGELASEDPDKFYGKSQQVTETDIHLLETVIDEYTNALPVIHEFILPGKSVAGAHLHLARSVCRRAERLVVKINDETTIRPDLLKYINRLSDFFYILARAEDDYAQKEQLIDTVIERYRQRIEAK</sequence>
<dbReference type="GO" id="GO:0005524">
    <property type="term" value="F:ATP binding"/>
    <property type="evidence" value="ECO:0007669"/>
    <property type="project" value="UniProtKB-UniRule"/>
</dbReference>
<evidence type="ECO:0000313" key="17">
    <source>
        <dbReference type="Proteomes" id="UP000051264"/>
    </source>
</evidence>
<dbReference type="InterPro" id="IPR029499">
    <property type="entry name" value="PduO-typ"/>
</dbReference>
<evidence type="ECO:0000256" key="13">
    <source>
        <dbReference type="ARBA" id="ARBA00048692"/>
    </source>
</evidence>
<dbReference type="PANTHER" id="PTHR12213:SF0">
    <property type="entry name" value="CORRINOID ADENOSYLTRANSFERASE MMAB"/>
    <property type="match status" value="1"/>
</dbReference>
<evidence type="ECO:0000256" key="5">
    <source>
        <dbReference type="ARBA" id="ARBA00022573"/>
    </source>
</evidence>
<dbReference type="Pfam" id="PF01923">
    <property type="entry name" value="Cob_adeno_trans"/>
    <property type="match status" value="1"/>
</dbReference>
<organism evidence="16 17">
    <name type="scientific">Latilactobacillus fuchuensis DSM 14340 = JCM 11249</name>
    <dbReference type="NCBI Taxonomy" id="1423747"/>
    <lineage>
        <taxon>Bacteria</taxon>
        <taxon>Bacillati</taxon>
        <taxon>Bacillota</taxon>
        <taxon>Bacilli</taxon>
        <taxon>Lactobacillales</taxon>
        <taxon>Lactobacillaceae</taxon>
        <taxon>Latilactobacillus</taxon>
    </lineage>
</organism>
<evidence type="ECO:0000256" key="4">
    <source>
        <dbReference type="ARBA" id="ARBA00020963"/>
    </source>
</evidence>
<dbReference type="SUPFAM" id="SSF89028">
    <property type="entry name" value="Cobalamin adenosyltransferase-like"/>
    <property type="match status" value="1"/>
</dbReference>
<dbReference type="GO" id="GO:0009236">
    <property type="term" value="P:cobalamin biosynthetic process"/>
    <property type="evidence" value="ECO:0007669"/>
    <property type="project" value="UniProtKB-UniRule"/>
</dbReference>
<proteinExistence type="inferred from homology"/>
<keyword evidence="5 14" id="KW-0169">Cobalamin biosynthesis</keyword>